<evidence type="ECO:0000313" key="3">
    <source>
        <dbReference type="Proteomes" id="UP001157006"/>
    </source>
</evidence>
<evidence type="ECO:0000313" key="2">
    <source>
        <dbReference type="EMBL" id="CAI8612324.1"/>
    </source>
</evidence>
<dbReference type="AlphaFoldDB" id="A0AAV1ATF4"/>
<keyword evidence="3" id="KW-1185">Reference proteome</keyword>
<feature type="signal peptide" evidence="1">
    <location>
        <begin position="1"/>
        <end position="18"/>
    </location>
</feature>
<feature type="chain" id="PRO_5043561409" evidence="1">
    <location>
        <begin position="19"/>
        <end position="134"/>
    </location>
</feature>
<dbReference type="Proteomes" id="UP001157006">
    <property type="component" value="Chromosome 5"/>
</dbReference>
<keyword evidence="1" id="KW-0732">Signal</keyword>
<dbReference type="EMBL" id="OX451740">
    <property type="protein sequence ID" value="CAI8612324.1"/>
    <property type="molecule type" value="Genomic_DNA"/>
</dbReference>
<proteinExistence type="predicted"/>
<gene>
    <name evidence="2" type="ORF">VFH_V028920</name>
</gene>
<organism evidence="2 3">
    <name type="scientific">Vicia faba</name>
    <name type="common">Broad bean</name>
    <name type="synonym">Faba vulgaris</name>
    <dbReference type="NCBI Taxonomy" id="3906"/>
    <lineage>
        <taxon>Eukaryota</taxon>
        <taxon>Viridiplantae</taxon>
        <taxon>Streptophyta</taxon>
        <taxon>Embryophyta</taxon>
        <taxon>Tracheophyta</taxon>
        <taxon>Spermatophyta</taxon>
        <taxon>Magnoliopsida</taxon>
        <taxon>eudicotyledons</taxon>
        <taxon>Gunneridae</taxon>
        <taxon>Pentapetalae</taxon>
        <taxon>rosids</taxon>
        <taxon>fabids</taxon>
        <taxon>Fabales</taxon>
        <taxon>Fabaceae</taxon>
        <taxon>Papilionoideae</taxon>
        <taxon>50 kb inversion clade</taxon>
        <taxon>NPAAA clade</taxon>
        <taxon>Hologalegina</taxon>
        <taxon>IRL clade</taxon>
        <taxon>Fabeae</taxon>
        <taxon>Vicia</taxon>
    </lineage>
</organism>
<accession>A0AAV1ATF4</accession>
<name>A0AAV1ATF4_VICFA</name>
<sequence length="134" mass="15326">MSVTYLIFFLAISYNAYCTTLPLTSTSQDIKLVNKPHFSIKADEIKGFESLPNNFPTMNQGKKMKTLLVNNQKSRKERYNNQKVLNVMRKDSVASETKTLGSVHRKVSCKIPREKISEFNLDYSLPKVHPPSNN</sequence>
<protein>
    <submittedName>
        <fullName evidence="2">Uncharacterized protein</fullName>
    </submittedName>
</protein>
<evidence type="ECO:0000256" key="1">
    <source>
        <dbReference type="SAM" id="SignalP"/>
    </source>
</evidence>
<reference evidence="2 3" key="1">
    <citation type="submission" date="2023-01" db="EMBL/GenBank/DDBJ databases">
        <authorList>
            <person name="Kreplak J."/>
        </authorList>
    </citation>
    <scope>NUCLEOTIDE SEQUENCE [LARGE SCALE GENOMIC DNA]</scope>
</reference>